<dbReference type="PANTHER" id="PTHR40940:SF2">
    <property type="entry name" value="BATD"/>
    <property type="match status" value="1"/>
</dbReference>
<dbReference type="KEGG" id="bpor:BPO_0126"/>
<reference evidence="2" key="1">
    <citation type="submission" date="2023-10" db="EMBL/GenBank/DDBJ databases">
        <title>Characterization and whole genome sequencing of a novel strain of Bergeyella porcorum QD2021 isolated from pig.</title>
        <authorList>
            <person name="Liu G."/>
            <person name="Chen C."/>
            <person name="Han X."/>
        </authorList>
    </citation>
    <scope>NUCLEOTIDE SEQUENCE</scope>
    <source>
        <strain evidence="2">QD2021</strain>
    </source>
</reference>
<accession>A0AAU0F060</accession>
<keyword evidence="3" id="KW-1185">Reference proteome</keyword>
<dbReference type="Pfam" id="PF13584">
    <property type="entry name" value="BatD"/>
    <property type="match status" value="2"/>
</dbReference>
<name>A0AAU0F060_9FLAO</name>
<gene>
    <name evidence="2" type="ORF">BPO_0126</name>
</gene>
<dbReference type="Proteomes" id="UP001432059">
    <property type="component" value="Chromosome"/>
</dbReference>
<keyword evidence="1" id="KW-0472">Membrane</keyword>
<evidence type="ECO:0000313" key="2">
    <source>
        <dbReference type="EMBL" id="WOC50773.1"/>
    </source>
</evidence>
<organism evidence="2 3">
    <name type="scientific">Bergeyella porcorum</name>
    <dbReference type="NCBI Taxonomy" id="1735111"/>
    <lineage>
        <taxon>Bacteria</taxon>
        <taxon>Pseudomonadati</taxon>
        <taxon>Bacteroidota</taxon>
        <taxon>Flavobacteriia</taxon>
        <taxon>Flavobacteriales</taxon>
        <taxon>Weeksellaceae</taxon>
        <taxon>Bergeyella</taxon>
    </lineage>
</organism>
<feature type="transmembrane region" description="Helical" evidence="1">
    <location>
        <begin position="432"/>
        <end position="452"/>
    </location>
</feature>
<keyword evidence="1" id="KW-1133">Transmembrane helix</keyword>
<dbReference type="RefSeq" id="WP_327984486.1">
    <property type="nucleotide sequence ID" value="NZ_CP136426.1"/>
</dbReference>
<dbReference type="PANTHER" id="PTHR40940">
    <property type="entry name" value="PROTEIN BATD-RELATED"/>
    <property type="match status" value="1"/>
</dbReference>
<dbReference type="EMBL" id="CP136426">
    <property type="protein sequence ID" value="WOC50773.1"/>
    <property type="molecule type" value="Genomic_DNA"/>
</dbReference>
<protein>
    <recommendedName>
        <fullName evidence="4">Protein BatD</fullName>
    </recommendedName>
</protein>
<sequence length="579" mass="66015">MNAKLQYFFFVLASILTYGQVSVMSDVSKRELNGKETFVLTIVQEIIGSENIPETPLRMPDLSKFNKVAEGSVRNMFEDPQSKVLVRQLVYEYVLEPKQPGKILIGSALITVNGKIYKSEPFYINVKEGDFSKKALADNPSEGVYLNMELQDTEVYRNQPTIVIVRAYSKDFNDLRRFGKVSFPHRDGVEVVSVSYERSEIQQRANMASQVIAKAIVVPNSEGKINLPAASVTFNEGGNRTEKIQSNPIKLNVKKLPENAPKSYDNAVGHFQFSISQISPSDRIEVNKPINLQVKLKGEGNIDASHLPKILKSENYTLYQPKITSHLREHRHGMKGEVIAEYVLIPKKSGEIDIATEAFSYFSLQKHRYVEIGASTLRIMVLSPEQIANAKHTIEKVNELTNNVLDNVNTPIVEVKKYKIQEKEKINWKTLLGNYSLIGIFFILMLFILSRYRKYKRTNLRRENISLGSVAETEAELRKKMVIDLEAGIDFLEKQYEEGDKTAFFTALESLKNDAERLVSMKYQKTLKQYFETAKGSTIAEEYQHLLHQVEIEKYAPFSEKENLKQLLDKAIKLFSDIA</sequence>
<keyword evidence="1" id="KW-0812">Transmembrane</keyword>
<proteinExistence type="predicted"/>
<evidence type="ECO:0000256" key="1">
    <source>
        <dbReference type="SAM" id="Phobius"/>
    </source>
</evidence>
<dbReference type="InterPro" id="IPR025738">
    <property type="entry name" value="BatD"/>
</dbReference>
<evidence type="ECO:0008006" key="4">
    <source>
        <dbReference type="Google" id="ProtNLM"/>
    </source>
</evidence>
<evidence type="ECO:0000313" key="3">
    <source>
        <dbReference type="Proteomes" id="UP001432059"/>
    </source>
</evidence>
<dbReference type="AlphaFoldDB" id="A0AAU0F060"/>